<accession>A0A4D6KHX8</accession>
<feature type="domain" description="F-box" evidence="1">
    <location>
        <begin position="8"/>
        <end position="48"/>
    </location>
</feature>
<dbReference type="SUPFAM" id="SSF81383">
    <property type="entry name" value="F-box domain"/>
    <property type="match status" value="1"/>
</dbReference>
<dbReference type="EMBL" id="CP039345">
    <property type="protein sequence ID" value="QCD76842.1"/>
    <property type="molecule type" value="Genomic_DNA"/>
</dbReference>
<evidence type="ECO:0000313" key="2">
    <source>
        <dbReference type="EMBL" id="QCD76842.1"/>
    </source>
</evidence>
<dbReference type="PANTHER" id="PTHR44259">
    <property type="entry name" value="OS07G0183000 PROTEIN-RELATED"/>
    <property type="match status" value="1"/>
</dbReference>
<dbReference type="Gene3D" id="1.20.1280.50">
    <property type="match status" value="1"/>
</dbReference>
<protein>
    <recommendedName>
        <fullName evidence="1">F-box domain-containing protein</fullName>
    </recommendedName>
</protein>
<dbReference type="Pfam" id="PF00646">
    <property type="entry name" value="F-box"/>
    <property type="match status" value="1"/>
</dbReference>
<dbReference type="InterPro" id="IPR036047">
    <property type="entry name" value="F-box-like_dom_sf"/>
</dbReference>
<dbReference type="InterPro" id="IPR050942">
    <property type="entry name" value="F-box_BR-signaling"/>
</dbReference>
<name>A0A4D6KHX8_VIGUN</name>
<organism evidence="2 3">
    <name type="scientific">Vigna unguiculata</name>
    <name type="common">Cowpea</name>
    <dbReference type="NCBI Taxonomy" id="3917"/>
    <lineage>
        <taxon>Eukaryota</taxon>
        <taxon>Viridiplantae</taxon>
        <taxon>Streptophyta</taxon>
        <taxon>Embryophyta</taxon>
        <taxon>Tracheophyta</taxon>
        <taxon>Spermatophyta</taxon>
        <taxon>Magnoliopsida</taxon>
        <taxon>eudicotyledons</taxon>
        <taxon>Gunneridae</taxon>
        <taxon>Pentapetalae</taxon>
        <taxon>rosids</taxon>
        <taxon>fabids</taxon>
        <taxon>Fabales</taxon>
        <taxon>Fabaceae</taxon>
        <taxon>Papilionoideae</taxon>
        <taxon>50 kb inversion clade</taxon>
        <taxon>NPAAA clade</taxon>
        <taxon>indigoferoid/millettioid clade</taxon>
        <taxon>Phaseoleae</taxon>
        <taxon>Vigna</taxon>
    </lineage>
</organism>
<proteinExistence type="predicted"/>
<dbReference type="AlphaFoldDB" id="A0A4D6KHX8"/>
<evidence type="ECO:0000259" key="1">
    <source>
        <dbReference type="SMART" id="SM00256"/>
    </source>
</evidence>
<evidence type="ECO:0000313" key="3">
    <source>
        <dbReference type="Proteomes" id="UP000501690"/>
    </source>
</evidence>
<dbReference type="Proteomes" id="UP000501690">
    <property type="component" value="Linkage Group LG1"/>
</dbReference>
<dbReference type="Pfam" id="PF03478">
    <property type="entry name" value="Beta-prop_KIB1-4"/>
    <property type="match status" value="1"/>
</dbReference>
<keyword evidence="3" id="KW-1185">Reference proteome</keyword>
<sequence>MSGKWSDLPGDLLSKIANCLGLIDFLSFRCVCKDWNTASLKVSPYDKSVLCDPWFLMYGREGSKCSLLSHQNKCYSINLPEIDGATCLASYEGWLLLFGQGSLFFFSPFSRAKIDLPNCPLTDACDHVAAFSAAPTSEECIVVVLNCTIPTELQLFKLCKGKDEWAKSSFSGHEFRKIETALFYEKKEFHFLDGDNGLITFNASKKSKQWNMYTLSVSTGKSPSSTRLRYTTRKNIFQLKNEQREKGLLEANDSISTCGTIVPHSSGLCDMIIRSESIEAKTQPQSRHLKGVWIQPRYFPVPSTQTW</sequence>
<dbReference type="PANTHER" id="PTHR44259:SF114">
    <property type="entry name" value="OS06G0707300 PROTEIN"/>
    <property type="match status" value="1"/>
</dbReference>
<dbReference type="SMART" id="SM00256">
    <property type="entry name" value="FBOX"/>
    <property type="match status" value="1"/>
</dbReference>
<gene>
    <name evidence="2" type="ORF">DEO72_LG1g463</name>
</gene>
<dbReference type="InterPro" id="IPR005174">
    <property type="entry name" value="KIB1-4_b-propeller"/>
</dbReference>
<dbReference type="InterPro" id="IPR001810">
    <property type="entry name" value="F-box_dom"/>
</dbReference>
<reference evidence="2 3" key="1">
    <citation type="submission" date="2019-04" db="EMBL/GenBank/DDBJ databases">
        <title>An improved genome assembly and genetic linkage map for asparagus bean, Vigna unguiculata ssp. sesquipedialis.</title>
        <authorList>
            <person name="Xia Q."/>
            <person name="Zhang R."/>
            <person name="Dong Y."/>
        </authorList>
    </citation>
    <scope>NUCLEOTIDE SEQUENCE [LARGE SCALE GENOMIC DNA]</scope>
    <source>
        <tissue evidence="2">Leaf</tissue>
    </source>
</reference>